<protein>
    <submittedName>
        <fullName evidence="2">Uncharacterized protein</fullName>
    </submittedName>
</protein>
<dbReference type="EMBL" id="AOCK01000006">
    <property type="protein sequence ID" value="EMQ98362.1"/>
    <property type="molecule type" value="Genomic_DNA"/>
</dbReference>
<name>M7MPS7_9MICC</name>
<accession>M7MPS7</accession>
<reference evidence="2 3" key="1">
    <citation type="journal article" date="2013" name="Genome Announc.">
        <title>Draft Genome Sequence of Arthrobacter gangotriensis Strain Lz1yT, Isolated from a Penguin Rookery Soil Sample Collected in Antarctica, near the Indian Station Dakshin Gangotri.</title>
        <authorList>
            <person name="Shivaji S."/>
            <person name="Ara S."/>
            <person name="Bandi S."/>
            <person name="Singh A."/>
            <person name="Kumar Pinnaka A."/>
        </authorList>
    </citation>
    <scope>NUCLEOTIDE SEQUENCE [LARGE SCALE GENOMIC DNA]</scope>
    <source>
        <strain evidence="2 3">Lz1y</strain>
    </source>
</reference>
<dbReference type="STRING" id="1276920.ADIAG_02381"/>
<dbReference type="RefSeq" id="WP_007271560.1">
    <property type="nucleotide sequence ID" value="NZ_AOCK01000006.1"/>
</dbReference>
<evidence type="ECO:0000313" key="3">
    <source>
        <dbReference type="Proteomes" id="UP000012015"/>
    </source>
</evidence>
<comment type="caution">
    <text evidence="2">The sequence shown here is derived from an EMBL/GenBank/DDBJ whole genome shotgun (WGS) entry which is preliminary data.</text>
</comment>
<keyword evidence="3" id="KW-1185">Reference proteome</keyword>
<dbReference type="AlphaFoldDB" id="M7MPS7"/>
<dbReference type="PATRIC" id="fig|1276920.7.peg.2384"/>
<gene>
    <name evidence="2" type="ORF">ADIAG_02381</name>
</gene>
<feature type="compositionally biased region" description="Basic and acidic residues" evidence="1">
    <location>
        <begin position="62"/>
        <end position="80"/>
    </location>
</feature>
<organism evidence="2 3">
    <name type="scientific">Paeniglutamicibacter gangotriensis Lz1y</name>
    <dbReference type="NCBI Taxonomy" id="1276920"/>
    <lineage>
        <taxon>Bacteria</taxon>
        <taxon>Bacillati</taxon>
        <taxon>Actinomycetota</taxon>
        <taxon>Actinomycetes</taxon>
        <taxon>Micrococcales</taxon>
        <taxon>Micrococcaceae</taxon>
        <taxon>Paeniglutamicibacter</taxon>
    </lineage>
</organism>
<evidence type="ECO:0000256" key="1">
    <source>
        <dbReference type="SAM" id="MobiDB-lite"/>
    </source>
</evidence>
<feature type="region of interest" description="Disordered" evidence="1">
    <location>
        <begin position="62"/>
        <end position="94"/>
    </location>
</feature>
<evidence type="ECO:0000313" key="2">
    <source>
        <dbReference type="EMBL" id="EMQ98362.1"/>
    </source>
</evidence>
<proteinExistence type="predicted"/>
<sequence>MSDLEARIAEVLAPLLCGEGRLQWERKWEDSSPLVKSAWSVLAREYATMLAPVITSSNAKAWHEGFNDGKRQDAEGDDGPRFTNPYHADSLEAS</sequence>
<dbReference type="Proteomes" id="UP000012015">
    <property type="component" value="Unassembled WGS sequence"/>
</dbReference>